<dbReference type="Proteomes" id="UP000190637">
    <property type="component" value="Unassembled WGS sequence"/>
</dbReference>
<evidence type="ECO:0000313" key="2">
    <source>
        <dbReference type="EMBL" id="SKA05930.1"/>
    </source>
</evidence>
<feature type="region of interest" description="Disordered" evidence="1">
    <location>
        <begin position="1"/>
        <end position="22"/>
    </location>
</feature>
<dbReference type="AlphaFoldDB" id="A0A1T4QQA4"/>
<sequence>MAKDNLPPEGNQIDPVNEAARESGRRVADLFRALWELLRALFGRNSSRAGGAEPRQSGRGPMGDRAAARPQGDMGPPARPRIGYWRGLTAAARGVVVAVRGVVSAAGELRRAFRARREERRRAGSSEAPGRAGRSGRSSGRPSRSPGSTPAWQRPLIAAAAVAGRVWRGSARAFAGTRNLFRSRPTAGPGRAAPSSQENRRGAGEADPRPGQAPPSSPRERAGEPPENPLEGRIVRHQGSDVSPARSAVRDVAPLNGEVLRRARAGEGIRSARNRPALPAPNRDQRKGRS</sequence>
<dbReference type="STRING" id="1122192.SAMN02745673_02364"/>
<organism evidence="2 3">
    <name type="scientific">Marinactinospora thermotolerans DSM 45154</name>
    <dbReference type="NCBI Taxonomy" id="1122192"/>
    <lineage>
        <taxon>Bacteria</taxon>
        <taxon>Bacillati</taxon>
        <taxon>Actinomycetota</taxon>
        <taxon>Actinomycetes</taxon>
        <taxon>Streptosporangiales</taxon>
        <taxon>Nocardiopsidaceae</taxon>
        <taxon>Marinactinospora</taxon>
    </lineage>
</organism>
<name>A0A1T4QQA4_9ACTN</name>
<feature type="compositionally biased region" description="Low complexity" evidence="1">
    <location>
        <begin position="125"/>
        <end position="148"/>
    </location>
</feature>
<proteinExistence type="predicted"/>
<dbReference type="EMBL" id="FUWS01000005">
    <property type="protein sequence ID" value="SKA05930.1"/>
    <property type="molecule type" value="Genomic_DNA"/>
</dbReference>
<evidence type="ECO:0000256" key="1">
    <source>
        <dbReference type="SAM" id="MobiDB-lite"/>
    </source>
</evidence>
<evidence type="ECO:0000313" key="3">
    <source>
        <dbReference type="Proteomes" id="UP000190637"/>
    </source>
</evidence>
<keyword evidence="3" id="KW-1185">Reference proteome</keyword>
<feature type="compositionally biased region" description="Basic and acidic residues" evidence="1">
    <location>
        <begin position="198"/>
        <end position="208"/>
    </location>
</feature>
<reference evidence="2 3" key="1">
    <citation type="submission" date="2017-02" db="EMBL/GenBank/DDBJ databases">
        <authorList>
            <person name="Peterson S.W."/>
        </authorList>
    </citation>
    <scope>NUCLEOTIDE SEQUENCE [LARGE SCALE GENOMIC DNA]</scope>
    <source>
        <strain evidence="2 3">DSM 45154</strain>
    </source>
</reference>
<feature type="region of interest" description="Disordered" evidence="1">
    <location>
        <begin position="45"/>
        <end position="80"/>
    </location>
</feature>
<accession>A0A1T4QQA4</accession>
<gene>
    <name evidence="2" type="ORF">SAMN02745673_02364</name>
</gene>
<feature type="region of interest" description="Disordered" evidence="1">
    <location>
        <begin position="178"/>
        <end position="290"/>
    </location>
</feature>
<protein>
    <submittedName>
        <fullName evidence="2">Uncharacterized protein</fullName>
    </submittedName>
</protein>
<feature type="region of interest" description="Disordered" evidence="1">
    <location>
        <begin position="117"/>
        <end position="152"/>
    </location>
</feature>